<evidence type="ECO:0000256" key="8">
    <source>
        <dbReference type="NCBIfam" id="TIGR00187"/>
    </source>
</evidence>
<dbReference type="Pfam" id="PF00677">
    <property type="entry name" value="Lum_binding"/>
    <property type="match status" value="2"/>
</dbReference>
<evidence type="ECO:0000259" key="10">
    <source>
        <dbReference type="PROSITE" id="PS51177"/>
    </source>
</evidence>
<dbReference type="AlphaFoldDB" id="A0A975SKW1"/>
<evidence type="ECO:0000313" key="12">
    <source>
        <dbReference type="Proteomes" id="UP000683428"/>
    </source>
</evidence>
<dbReference type="NCBIfam" id="TIGR00187">
    <property type="entry name" value="ribE"/>
    <property type="match status" value="1"/>
</dbReference>
<dbReference type="GO" id="GO:0009231">
    <property type="term" value="P:riboflavin biosynthetic process"/>
    <property type="evidence" value="ECO:0007669"/>
    <property type="project" value="UniProtKB-KW"/>
</dbReference>
<organism evidence="11 12">
    <name type="scientific">Azospira inquinata</name>
    <dbReference type="NCBI Taxonomy" id="2785627"/>
    <lineage>
        <taxon>Bacteria</taxon>
        <taxon>Pseudomonadati</taxon>
        <taxon>Pseudomonadota</taxon>
        <taxon>Betaproteobacteria</taxon>
        <taxon>Rhodocyclales</taxon>
        <taxon>Rhodocyclaceae</taxon>
        <taxon>Azospira</taxon>
    </lineage>
</organism>
<comment type="function">
    <text evidence="1">Catalyzes the dismutation of two molecules of 6,7-dimethyl-8-ribityllumazine, resulting in the formation of riboflavin and 5-amino-6-(D-ribitylamino)uracil.</text>
</comment>
<evidence type="ECO:0000256" key="3">
    <source>
        <dbReference type="ARBA" id="ARBA00012827"/>
    </source>
</evidence>
<evidence type="ECO:0000256" key="7">
    <source>
        <dbReference type="ARBA" id="ARBA00022737"/>
    </source>
</evidence>
<feature type="domain" description="Lumazine-binding" evidence="10">
    <location>
        <begin position="1"/>
        <end position="95"/>
    </location>
</feature>
<dbReference type="CDD" id="cd00402">
    <property type="entry name" value="Riboflavin_synthase_like"/>
    <property type="match status" value="1"/>
</dbReference>
<dbReference type="InterPro" id="IPR026017">
    <property type="entry name" value="Lumazine-bd_dom"/>
</dbReference>
<dbReference type="PIRSF" id="PIRSF000498">
    <property type="entry name" value="Riboflavin_syn_A"/>
    <property type="match status" value="1"/>
</dbReference>
<feature type="repeat" description="Lumazine-binding" evidence="9">
    <location>
        <begin position="1"/>
        <end position="95"/>
    </location>
</feature>
<evidence type="ECO:0000313" key="11">
    <source>
        <dbReference type="EMBL" id="QWT47744.1"/>
    </source>
</evidence>
<dbReference type="GO" id="GO:0004746">
    <property type="term" value="F:riboflavin synthase activity"/>
    <property type="evidence" value="ECO:0007669"/>
    <property type="project" value="UniProtKB-UniRule"/>
</dbReference>
<proteinExistence type="predicted"/>
<evidence type="ECO:0000256" key="4">
    <source>
        <dbReference type="ARBA" id="ARBA00013950"/>
    </source>
</evidence>
<gene>
    <name evidence="11" type="ORF">Azoinq_07580</name>
</gene>
<dbReference type="RefSeq" id="WP_216130372.1">
    <property type="nucleotide sequence ID" value="NZ_CP064782.1"/>
</dbReference>
<dbReference type="PANTHER" id="PTHR21098:SF12">
    <property type="entry name" value="RIBOFLAVIN SYNTHASE"/>
    <property type="match status" value="1"/>
</dbReference>
<dbReference type="EC" id="2.5.1.9" evidence="3 8"/>
<feature type="repeat" description="Lumazine-binding" evidence="9">
    <location>
        <begin position="96"/>
        <end position="192"/>
    </location>
</feature>
<keyword evidence="5" id="KW-0686">Riboflavin biosynthesis</keyword>
<keyword evidence="12" id="KW-1185">Reference proteome</keyword>
<dbReference type="Proteomes" id="UP000683428">
    <property type="component" value="Chromosome"/>
</dbReference>
<dbReference type="KEGG" id="aiq:Azoinq_07580"/>
<evidence type="ECO:0000256" key="6">
    <source>
        <dbReference type="ARBA" id="ARBA00022679"/>
    </source>
</evidence>
<comment type="pathway">
    <text evidence="2">Cofactor biosynthesis; riboflavin biosynthesis; riboflavin from 2-hydroxy-3-oxobutyl phosphate and 5-amino-6-(D-ribitylamino)uracil: step 2/2.</text>
</comment>
<name>A0A975SKW1_9RHOO</name>
<dbReference type="PROSITE" id="PS51177">
    <property type="entry name" value="LUMAZINE_BIND"/>
    <property type="match status" value="2"/>
</dbReference>
<sequence length="198" mass="21201">MFSGIVEAVGRITHLTPREVGFRLSVAPGNLDLSDVGIGDSIAHNGVCLTVVEKTPDHFCVDVSPETLSCTVGLAEPGPVNLERALRLADRLGGHLVSGHVDGVGNVVRFDPIGDNRLLEIQAPAELAKYIARKGSITVDGVSLTTNSVEDSTFTINLIPHTLEATTLHRLHPGAKVNLEVDLIARYVERMLNPEESN</sequence>
<keyword evidence="7" id="KW-0677">Repeat</keyword>
<evidence type="ECO:0000256" key="5">
    <source>
        <dbReference type="ARBA" id="ARBA00022619"/>
    </source>
</evidence>
<protein>
    <recommendedName>
        <fullName evidence="4 8">Riboflavin synthase</fullName>
        <ecNumber evidence="3 8">2.5.1.9</ecNumber>
    </recommendedName>
</protein>
<accession>A0A975SKW1</accession>
<dbReference type="NCBIfam" id="NF006767">
    <property type="entry name" value="PRK09289.1"/>
    <property type="match status" value="1"/>
</dbReference>
<dbReference type="EMBL" id="CP064782">
    <property type="protein sequence ID" value="QWT47744.1"/>
    <property type="molecule type" value="Genomic_DNA"/>
</dbReference>
<keyword evidence="6 11" id="KW-0808">Transferase</keyword>
<dbReference type="PANTHER" id="PTHR21098">
    <property type="entry name" value="RIBOFLAVIN SYNTHASE ALPHA CHAIN"/>
    <property type="match status" value="1"/>
</dbReference>
<evidence type="ECO:0000256" key="1">
    <source>
        <dbReference type="ARBA" id="ARBA00002803"/>
    </source>
</evidence>
<evidence type="ECO:0000256" key="9">
    <source>
        <dbReference type="PROSITE-ProRule" id="PRU00524"/>
    </source>
</evidence>
<reference evidence="11" key="1">
    <citation type="submission" date="2020-11" db="EMBL/GenBank/DDBJ databases">
        <title>Azospira inquinata sp. nov.</title>
        <authorList>
            <person name="Moe W.M."/>
            <person name="Mikes M.C."/>
        </authorList>
    </citation>
    <scope>NUCLEOTIDE SEQUENCE</scope>
    <source>
        <strain evidence="11">Azo-3</strain>
    </source>
</reference>
<evidence type="ECO:0000256" key="2">
    <source>
        <dbReference type="ARBA" id="ARBA00004887"/>
    </source>
</evidence>
<feature type="domain" description="Lumazine-binding" evidence="10">
    <location>
        <begin position="96"/>
        <end position="192"/>
    </location>
</feature>
<dbReference type="InterPro" id="IPR001783">
    <property type="entry name" value="Lumazine-bd"/>
</dbReference>
<dbReference type="FunFam" id="2.40.30.20:FF:000004">
    <property type="entry name" value="Riboflavin synthase, alpha subunit"/>
    <property type="match status" value="1"/>
</dbReference>